<proteinExistence type="predicted"/>
<organism evidence="2">
    <name type="scientific">marine sediment metagenome</name>
    <dbReference type="NCBI Taxonomy" id="412755"/>
    <lineage>
        <taxon>unclassified sequences</taxon>
        <taxon>metagenomes</taxon>
        <taxon>ecological metagenomes</taxon>
    </lineage>
</organism>
<name>X1SX37_9ZZZZ</name>
<comment type="caution">
    <text evidence="2">The sequence shown here is derived from an EMBL/GenBank/DDBJ whole genome shotgun (WGS) entry which is preliminary data.</text>
</comment>
<feature type="region of interest" description="Disordered" evidence="1">
    <location>
        <begin position="1"/>
        <end position="31"/>
    </location>
</feature>
<accession>X1SX37</accession>
<evidence type="ECO:0000313" key="2">
    <source>
        <dbReference type="EMBL" id="GAI72384.1"/>
    </source>
</evidence>
<dbReference type="AlphaFoldDB" id="X1SX37"/>
<sequence length="92" mass="10080">MWRSSGGIDGGHLVADVGHTPQGAKGGARVAPQRCPILPPWRVCPTRGGVARRKHLVQVMRSDRTAPLFADFDILPNLVYTRRSRGVHESDL</sequence>
<reference evidence="2" key="1">
    <citation type="journal article" date="2014" name="Front. Microbiol.">
        <title>High frequency of phylogenetically diverse reductive dehalogenase-homologous genes in deep subseafloor sedimentary metagenomes.</title>
        <authorList>
            <person name="Kawai M."/>
            <person name="Futagami T."/>
            <person name="Toyoda A."/>
            <person name="Takaki Y."/>
            <person name="Nishi S."/>
            <person name="Hori S."/>
            <person name="Arai W."/>
            <person name="Tsubouchi T."/>
            <person name="Morono Y."/>
            <person name="Uchiyama I."/>
            <person name="Ito T."/>
            <person name="Fujiyama A."/>
            <person name="Inagaki F."/>
            <person name="Takami H."/>
        </authorList>
    </citation>
    <scope>NUCLEOTIDE SEQUENCE</scope>
    <source>
        <strain evidence="2">Expedition CK06-06</strain>
    </source>
</reference>
<evidence type="ECO:0000256" key="1">
    <source>
        <dbReference type="SAM" id="MobiDB-lite"/>
    </source>
</evidence>
<dbReference type="EMBL" id="BARW01001169">
    <property type="protein sequence ID" value="GAI72384.1"/>
    <property type="molecule type" value="Genomic_DNA"/>
</dbReference>
<gene>
    <name evidence="2" type="ORF">S12H4_03968</name>
</gene>
<protein>
    <submittedName>
        <fullName evidence="2">Uncharacterized protein</fullName>
    </submittedName>
</protein>